<protein>
    <submittedName>
        <fullName evidence="6">Phosphotransacetylase</fullName>
    </submittedName>
</protein>
<evidence type="ECO:0000313" key="6">
    <source>
        <dbReference type="EMBL" id="SME96474.1"/>
    </source>
</evidence>
<dbReference type="PIRSF" id="PIRSF000428">
    <property type="entry name" value="P_Ac_trans"/>
    <property type="match status" value="1"/>
</dbReference>
<dbReference type="EMBL" id="FWZT01000002">
    <property type="protein sequence ID" value="SME96474.1"/>
    <property type="molecule type" value="Genomic_DNA"/>
</dbReference>
<dbReference type="InterPro" id="IPR042113">
    <property type="entry name" value="P_AcTrfase_dom1"/>
</dbReference>
<dbReference type="PANTHER" id="PTHR43356:SF3">
    <property type="entry name" value="PHOSPHATE ACETYLTRANSFERASE"/>
    <property type="match status" value="1"/>
</dbReference>
<evidence type="ECO:0000259" key="5">
    <source>
        <dbReference type="Pfam" id="PF01515"/>
    </source>
</evidence>
<dbReference type="AlphaFoldDB" id="A0A1Y6B757"/>
<dbReference type="InterPro" id="IPR012147">
    <property type="entry name" value="P_Ac_Bu_trans"/>
</dbReference>
<dbReference type="Proteomes" id="UP000192907">
    <property type="component" value="Unassembled WGS sequence"/>
</dbReference>
<feature type="domain" description="Phosphate acetyl/butaryl transferase" evidence="5">
    <location>
        <begin position="9"/>
        <end position="337"/>
    </location>
</feature>
<comment type="similarity">
    <text evidence="2">Belongs to the phosphate acetyltransferase and butyryltransferase family.</text>
</comment>
<accession>A0A1Y6B757</accession>
<dbReference type="InterPro" id="IPR050500">
    <property type="entry name" value="Phos_Acetyltrans/Butyryltrans"/>
</dbReference>
<evidence type="ECO:0000256" key="4">
    <source>
        <dbReference type="ARBA" id="ARBA00023315"/>
    </source>
</evidence>
<dbReference type="InterPro" id="IPR042112">
    <property type="entry name" value="P_AcTrfase_dom2"/>
</dbReference>
<dbReference type="SUPFAM" id="SSF53659">
    <property type="entry name" value="Isocitrate/Isopropylmalate dehydrogenase-like"/>
    <property type="match status" value="1"/>
</dbReference>
<dbReference type="OrthoDB" id="9808984at2"/>
<evidence type="ECO:0000256" key="3">
    <source>
        <dbReference type="ARBA" id="ARBA00022679"/>
    </source>
</evidence>
<dbReference type="PANTHER" id="PTHR43356">
    <property type="entry name" value="PHOSPHATE ACETYLTRANSFERASE"/>
    <property type="match status" value="1"/>
</dbReference>
<dbReference type="Gene3D" id="3.40.50.10750">
    <property type="entry name" value="Isocitrate/Isopropylmalate dehydrogenase-like"/>
    <property type="match status" value="1"/>
</dbReference>
<proteinExistence type="inferred from homology"/>
<evidence type="ECO:0000313" key="7">
    <source>
        <dbReference type="Proteomes" id="UP000192907"/>
    </source>
</evidence>
<keyword evidence="7" id="KW-1185">Reference proteome</keyword>
<dbReference type="GO" id="GO:0008959">
    <property type="term" value="F:phosphate acetyltransferase activity"/>
    <property type="evidence" value="ECO:0007669"/>
    <property type="project" value="UniProtKB-EC"/>
</dbReference>
<dbReference type="Pfam" id="PF01515">
    <property type="entry name" value="PTA_PTB"/>
    <property type="match status" value="1"/>
</dbReference>
<reference evidence="7" key="1">
    <citation type="submission" date="2017-04" db="EMBL/GenBank/DDBJ databases">
        <authorList>
            <person name="Varghese N."/>
            <person name="Submissions S."/>
        </authorList>
    </citation>
    <scope>NUCLEOTIDE SEQUENCE [LARGE SCALE GENOMIC DNA]</scope>
    <source>
        <strain evidence="7">RKEM611</strain>
    </source>
</reference>
<dbReference type="InterPro" id="IPR002505">
    <property type="entry name" value="PTA_PTB"/>
</dbReference>
<dbReference type="RefSeq" id="WP_132315198.1">
    <property type="nucleotide sequence ID" value="NZ_FWZT01000002.1"/>
</dbReference>
<keyword evidence="3" id="KW-0808">Transferase</keyword>
<evidence type="ECO:0000256" key="1">
    <source>
        <dbReference type="ARBA" id="ARBA00000705"/>
    </source>
</evidence>
<sequence length="342" mass="37300">MSQLVFNSFQKQLISLNQKKPSSLVLPEGDDPRVLAAASLLLQQNCLETLILLGSLDKLQQVSADAGITLDFSDSRLKIGDRDVPELTKLSQACCRDYLKRRGKPVSEDAVLKWASHPANQAASLLYHDRCKAALAGCVFTTADVIRGALQGVGLREGNRTISGSFAMVREERGDDRRYMFADCGVVIEPSVEQLVDIAFETVQTFRQLFPDLEPKVAFLSFSTKGSAKHHSADKMVEATKAFQEKHPDIKADGEMQFDAAIVPAVGERKSPGSPVAGQANCFIFPNLDAGNLVYKVTQRLAGFDAYGPILQGTKKPYSDLSRGASAEDIFISSLITMLRAQ</sequence>
<dbReference type="STRING" id="1513793.SAMN06296036_102287"/>
<comment type="catalytic activity">
    <reaction evidence="1">
        <text>acetyl-CoA + phosphate = acetyl phosphate + CoA</text>
        <dbReference type="Rhea" id="RHEA:19521"/>
        <dbReference type="ChEBI" id="CHEBI:22191"/>
        <dbReference type="ChEBI" id="CHEBI:43474"/>
        <dbReference type="ChEBI" id="CHEBI:57287"/>
        <dbReference type="ChEBI" id="CHEBI:57288"/>
        <dbReference type="EC" id="2.3.1.8"/>
    </reaction>
</comment>
<keyword evidence="4" id="KW-0012">Acyltransferase</keyword>
<name>A0A1Y6B757_9BACT</name>
<dbReference type="Gene3D" id="3.40.50.10950">
    <property type="match status" value="1"/>
</dbReference>
<organism evidence="6 7">
    <name type="scientific">Pseudobacteriovorax antillogorgiicola</name>
    <dbReference type="NCBI Taxonomy" id="1513793"/>
    <lineage>
        <taxon>Bacteria</taxon>
        <taxon>Pseudomonadati</taxon>
        <taxon>Bdellovibrionota</taxon>
        <taxon>Oligoflexia</taxon>
        <taxon>Oligoflexales</taxon>
        <taxon>Pseudobacteriovoracaceae</taxon>
        <taxon>Pseudobacteriovorax</taxon>
    </lineage>
</organism>
<evidence type="ECO:0000256" key="2">
    <source>
        <dbReference type="ARBA" id="ARBA00005656"/>
    </source>
</evidence>
<dbReference type="NCBIfam" id="NF007233">
    <property type="entry name" value="PRK09653.1"/>
    <property type="match status" value="1"/>
</dbReference>
<gene>
    <name evidence="6" type="ORF">SAMN06296036_102287</name>
</gene>